<protein>
    <submittedName>
        <fullName evidence="1">Uncharacterized protein</fullName>
    </submittedName>
</protein>
<accession>A0ABR6NFB1</accession>
<gene>
    <name evidence="1" type="ORF">HNP60_001925</name>
</gene>
<keyword evidence="2" id="KW-1185">Reference proteome</keyword>
<name>A0ABR6NFB1_9SPHN</name>
<proteinExistence type="predicted"/>
<organism evidence="1 2">
    <name type="scientific">Sphingobium lignivorans</name>
    <dbReference type="NCBI Taxonomy" id="2735886"/>
    <lineage>
        <taxon>Bacteria</taxon>
        <taxon>Pseudomonadati</taxon>
        <taxon>Pseudomonadota</taxon>
        <taxon>Alphaproteobacteria</taxon>
        <taxon>Sphingomonadales</taxon>
        <taxon>Sphingomonadaceae</taxon>
        <taxon>Sphingobium</taxon>
    </lineage>
</organism>
<dbReference type="Proteomes" id="UP001138540">
    <property type="component" value="Unassembled WGS sequence"/>
</dbReference>
<evidence type="ECO:0000313" key="1">
    <source>
        <dbReference type="EMBL" id="MBB5985951.1"/>
    </source>
</evidence>
<sequence>MDQVKLETPYFAERSREGLINYWPPSDKSGQDLIFEGKSRADALVIAMRVSGHPIMLPFVADAIARVGQIGPMERAFFHRLGEHVLP</sequence>
<comment type="caution">
    <text evidence="1">The sequence shown here is derived from an EMBL/GenBank/DDBJ whole genome shotgun (WGS) entry which is preliminary data.</text>
</comment>
<reference evidence="1 2" key="1">
    <citation type="submission" date="2020-08" db="EMBL/GenBank/DDBJ databases">
        <title>Exploring microbial biodiversity for novel pathways involved in the catabolism of aromatic compounds derived from lignin.</title>
        <authorList>
            <person name="Elkins J."/>
        </authorList>
    </citation>
    <scope>NUCLEOTIDE SEQUENCE [LARGE SCALE GENOMIC DNA]</scope>
    <source>
        <strain evidence="1 2">B1D3A</strain>
    </source>
</reference>
<evidence type="ECO:0000313" key="2">
    <source>
        <dbReference type="Proteomes" id="UP001138540"/>
    </source>
</evidence>
<dbReference type="EMBL" id="JACHKA010000001">
    <property type="protein sequence ID" value="MBB5985951.1"/>
    <property type="molecule type" value="Genomic_DNA"/>
</dbReference>